<evidence type="ECO:0000256" key="1">
    <source>
        <dbReference type="SAM" id="Phobius"/>
    </source>
</evidence>
<feature type="transmembrane region" description="Helical" evidence="1">
    <location>
        <begin position="100"/>
        <end position="123"/>
    </location>
</feature>
<organism evidence="2 3">
    <name type="scientific">Clostridium botulinum CFSAN001627</name>
    <dbReference type="NCBI Taxonomy" id="1232189"/>
    <lineage>
        <taxon>Bacteria</taxon>
        <taxon>Bacillati</taxon>
        <taxon>Bacillota</taxon>
        <taxon>Clostridia</taxon>
        <taxon>Eubacteriales</taxon>
        <taxon>Clostridiaceae</taxon>
        <taxon>Clostridium</taxon>
    </lineage>
</organism>
<protein>
    <submittedName>
        <fullName evidence="2">Uncharacterized protein</fullName>
    </submittedName>
</protein>
<sequence>MENIHCIYNFYGCFIHISYLDKLDIPNTPTYLKYFFLENHNGFISYLKAMGFVNSYMAIVFPIIILLVVGDSLIEDVKTGFLQFYLTRTDWKNYIRSKTIAVSLVSFMVTFIFQVCAFIYSMITHPFYIPRNIDAAPSYARGLYMLNPYLYILLICIIFSLISIVIALFAIALSNRLKNSSQAILIPWILYLILGIGLNCIDSIYSFSPVFMCGPFIFERFYSGWEIILYWSVILFLSIYLGFKLFSKNFVFNK</sequence>
<evidence type="ECO:0000313" key="2">
    <source>
        <dbReference type="EMBL" id="EKN41859.1"/>
    </source>
</evidence>
<keyword evidence="1" id="KW-1133">Transmembrane helix</keyword>
<reference evidence="2 3" key="2">
    <citation type="submission" date="2013-03" db="EMBL/GenBank/DDBJ databases">
        <title>Diversity in Clostridium botulinum.</title>
        <authorList>
            <person name="Timme R.E."/>
            <person name="Allard M."/>
            <person name="Luo Y."/>
            <person name="Strain E."/>
            <person name="Gonzalez-Escalona N."/>
            <person name="Brown E."/>
        </authorList>
    </citation>
    <scope>NUCLEOTIDE SEQUENCE [LARGE SCALE GENOMIC DNA]</scope>
    <source>
        <strain evidence="2 3">CFSAN001627</strain>
    </source>
</reference>
<comment type="caution">
    <text evidence="2">The sequence shown here is derived from an EMBL/GenBank/DDBJ whole genome shotgun (WGS) entry which is preliminary data.</text>
</comment>
<accession>M1ZWZ4</accession>
<dbReference type="PATRIC" id="fig|1232189.3.peg.1669"/>
<proteinExistence type="predicted"/>
<reference evidence="2 3" key="1">
    <citation type="submission" date="2012-10" db="EMBL/GenBank/DDBJ databases">
        <authorList>
            <person name="Strain E.A."/>
            <person name="Brown E."/>
            <person name="Allard M.W."/>
            <person name="Gonzalez-Escalona N."/>
            <person name="Timme R."/>
        </authorList>
    </citation>
    <scope>NUCLEOTIDE SEQUENCE [LARGE SCALE GENOMIC DNA]</scope>
    <source>
        <strain evidence="2 3">CFSAN001627</strain>
    </source>
</reference>
<feature type="transmembrane region" description="Helical" evidence="1">
    <location>
        <begin position="55"/>
        <end position="74"/>
    </location>
</feature>
<dbReference type="EMBL" id="AMXI01000620">
    <property type="protein sequence ID" value="EKN41859.1"/>
    <property type="molecule type" value="Genomic_DNA"/>
</dbReference>
<evidence type="ECO:0000313" key="3">
    <source>
        <dbReference type="Proteomes" id="UP000011944"/>
    </source>
</evidence>
<feature type="transmembrane region" description="Helical" evidence="1">
    <location>
        <begin position="149"/>
        <end position="173"/>
    </location>
</feature>
<gene>
    <name evidence="2" type="ORF">CFSAN001627_10528</name>
</gene>
<name>M1ZWZ4_CLOBO</name>
<dbReference type="Proteomes" id="UP000011944">
    <property type="component" value="Unassembled WGS sequence"/>
</dbReference>
<feature type="transmembrane region" description="Helical" evidence="1">
    <location>
        <begin position="185"/>
        <end position="207"/>
    </location>
</feature>
<feature type="transmembrane region" description="Helical" evidence="1">
    <location>
        <begin position="227"/>
        <end position="246"/>
    </location>
</feature>
<dbReference type="AlphaFoldDB" id="M1ZWZ4"/>
<keyword evidence="1" id="KW-0472">Membrane</keyword>
<keyword evidence="1" id="KW-0812">Transmembrane</keyword>